<feature type="domain" description="DUF4708" evidence="1">
    <location>
        <begin position="191"/>
        <end position="268"/>
    </location>
</feature>
<dbReference type="AlphaFoldDB" id="A0AAW2GHT1"/>
<evidence type="ECO:0000259" key="1">
    <source>
        <dbReference type="Pfam" id="PF15813"/>
    </source>
</evidence>
<name>A0AAW2GHT1_9HYME</name>
<dbReference type="PANTHER" id="PTHR28495">
    <property type="entry name" value="HYPOTHETICAL PROTEIN LOC100359752"/>
    <property type="match status" value="1"/>
</dbReference>
<dbReference type="PANTHER" id="PTHR28495:SF1">
    <property type="entry name" value="GENE, 17266-RELATED"/>
    <property type="match status" value="1"/>
</dbReference>
<organism evidence="2 3">
    <name type="scientific">Cardiocondyla obscurior</name>
    <dbReference type="NCBI Taxonomy" id="286306"/>
    <lineage>
        <taxon>Eukaryota</taxon>
        <taxon>Metazoa</taxon>
        <taxon>Ecdysozoa</taxon>
        <taxon>Arthropoda</taxon>
        <taxon>Hexapoda</taxon>
        <taxon>Insecta</taxon>
        <taxon>Pterygota</taxon>
        <taxon>Neoptera</taxon>
        <taxon>Endopterygota</taxon>
        <taxon>Hymenoptera</taxon>
        <taxon>Apocrita</taxon>
        <taxon>Aculeata</taxon>
        <taxon>Formicoidea</taxon>
        <taxon>Formicidae</taxon>
        <taxon>Myrmicinae</taxon>
        <taxon>Cardiocondyla</taxon>
    </lineage>
</organism>
<dbReference type="Proteomes" id="UP001430953">
    <property type="component" value="Unassembled WGS sequence"/>
</dbReference>
<sequence>MVSTVKVFNITLPRKDDLCCAILKIMNSENRPMVYSKYCEYKLKCRQFLQEIPQAMAAPITNRKLLENGNSIYVMIDKDFYGSCTFRDHCDALDTQVVDLLDPIPAYVYKTCLLYTMEQRLAPQWNKVGLYLVEGQDFLSSTGNVNAMMLNIKNICNNSAQLHVEAFNLKIPFLRLNTVRPLQHELQAPVRVLPSLKVANILNISKEINKKYLFKNYEDLRGYWKNMHGYILPDYEEGCLFYDVEFFYFKSNIFVYPETCLTSGPPQTLLLTTDPVSKIYKFIGDLKARVAKLCNQQLDVCSENTYQGTILPYSPMLPKIDRYSICDTGYGTGLRKISNISRTFDTCNIPTKRSRLSLPGINNSSMGKTEINYDIVISSTCSTNNCDKLFKITGLSTIYSTDSAVASKSLKQEDKSKSHYFKQEEQISGDKSFLVNILYVETYNNCLWNEIINNNITLKELMDEKEEKVDKKSLKEKLLKNF</sequence>
<evidence type="ECO:0000313" key="2">
    <source>
        <dbReference type="EMBL" id="KAL0126679.1"/>
    </source>
</evidence>
<reference evidence="2 3" key="1">
    <citation type="submission" date="2023-03" db="EMBL/GenBank/DDBJ databases">
        <title>High recombination rates correlate with genetic variation in Cardiocondyla obscurior ants.</title>
        <authorList>
            <person name="Errbii M."/>
        </authorList>
    </citation>
    <scope>NUCLEOTIDE SEQUENCE [LARGE SCALE GENOMIC DNA]</scope>
    <source>
        <strain evidence="2">Alpha-2009</strain>
        <tissue evidence="2">Whole body</tissue>
    </source>
</reference>
<proteinExistence type="predicted"/>
<dbReference type="InterPro" id="IPR031643">
    <property type="entry name" value="DUF4708"/>
</dbReference>
<dbReference type="Pfam" id="PF15813">
    <property type="entry name" value="DUF4708"/>
    <property type="match status" value="2"/>
</dbReference>
<comment type="caution">
    <text evidence="2">The sequence shown here is derived from an EMBL/GenBank/DDBJ whole genome shotgun (WGS) entry which is preliminary data.</text>
</comment>
<evidence type="ECO:0000313" key="3">
    <source>
        <dbReference type="Proteomes" id="UP001430953"/>
    </source>
</evidence>
<dbReference type="EMBL" id="JADYXP020000004">
    <property type="protein sequence ID" value="KAL0126679.1"/>
    <property type="molecule type" value="Genomic_DNA"/>
</dbReference>
<gene>
    <name evidence="2" type="ORF">PUN28_005212</name>
</gene>
<accession>A0AAW2GHT1</accession>
<keyword evidence="3" id="KW-1185">Reference proteome</keyword>
<protein>
    <recommendedName>
        <fullName evidence="1">DUF4708 domain-containing protein</fullName>
    </recommendedName>
</protein>
<feature type="domain" description="DUF4708" evidence="1">
    <location>
        <begin position="7"/>
        <end position="179"/>
    </location>
</feature>